<dbReference type="FunFam" id="3.40.720.10:FF:000078">
    <property type="entry name" value="GPI ethanolamine phosphate transferase 2 isoform X4"/>
    <property type="match status" value="1"/>
</dbReference>
<keyword evidence="10" id="KW-0325">Glycoprotein</keyword>
<dbReference type="PANTHER" id="PTHR23072">
    <property type="entry name" value="PHOSPHATIDYLINOSITOL GLYCAN-RELATED"/>
    <property type="match status" value="1"/>
</dbReference>
<dbReference type="PANTHER" id="PTHR23072:SF0">
    <property type="entry name" value="GPI ETHANOLAMINE PHOSPHATE TRANSFERASE 2"/>
    <property type="match status" value="1"/>
</dbReference>
<dbReference type="AlphaFoldDB" id="A0AAW1YL57"/>
<accession>A0AAW1YL57</accession>
<evidence type="ECO:0000256" key="11">
    <source>
        <dbReference type="SAM" id="Phobius"/>
    </source>
</evidence>
<keyword evidence="6 11" id="KW-0812">Transmembrane</keyword>
<feature type="transmembrane region" description="Helical" evidence="11">
    <location>
        <begin position="523"/>
        <end position="546"/>
    </location>
</feature>
<dbReference type="GO" id="GO:0005789">
    <property type="term" value="C:endoplasmic reticulum membrane"/>
    <property type="evidence" value="ECO:0007669"/>
    <property type="project" value="UniProtKB-SubCell"/>
</dbReference>
<feature type="transmembrane region" description="Helical" evidence="11">
    <location>
        <begin position="631"/>
        <end position="651"/>
    </location>
</feature>
<dbReference type="Pfam" id="PF01663">
    <property type="entry name" value="Phosphodiest"/>
    <property type="match status" value="1"/>
</dbReference>
<dbReference type="InterPro" id="IPR002591">
    <property type="entry name" value="Phosphodiest/P_Trfase"/>
</dbReference>
<evidence type="ECO:0000256" key="2">
    <source>
        <dbReference type="ARBA" id="ARBA00004687"/>
    </source>
</evidence>
<keyword evidence="7" id="KW-0256">Endoplasmic reticulum</keyword>
<dbReference type="GO" id="GO:0051267">
    <property type="term" value="F:CP2 mannose-ethanolamine phosphotransferase activity"/>
    <property type="evidence" value="ECO:0007669"/>
    <property type="project" value="TreeGrafter"/>
</dbReference>
<feature type="transmembrane region" description="Helical" evidence="11">
    <location>
        <begin position="479"/>
        <end position="502"/>
    </location>
</feature>
<keyword evidence="14" id="KW-1185">Reference proteome</keyword>
<feature type="transmembrane region" description="Helical" evidence="11">
    <location>
        <begin position="889"/>
        <end position="913"/>
    </location>
</feature>
<feature type="transmembrane region" description="Helical" evidence="11">
    <location>
        <begin position="749"/>
        <end position="767"/>
    </location>
</feature>
<dbReference type="Proteomes" id="UP001457282">
    <property type="component" value="Unassembled WGS sequence"/>
</dbReference>
<dbReference type="InterPro" id="IPR039527">
    <property type="entry name" value="PIGG/GPI7"/>
</dbReference>
<proteinExistence type="inferred from homology"/>
<feature type="transmembrane region" description="Helical" evidence="11">
    <location>
        <begin position="773"/>
        <end position="792"/>
    </location>
</feature>
<feature type="transmembrane region" description="Helical" evidence="11">
    <location>
        <begin position="804"/>
        <end position="824"/>
    </location>
</feature>
<feature type="transmembrane region" description="Helical" evidence="11">
    <location>
        <begin position="697"/>
        <end position="717"/>
    </location>
</feature>
<feature type="transmembrane region" description="Helical" evidence="11">
    <location>
        <begin position="928"/>
        <end position="956"/>
    </location>
</feature>
<dbReference type="InterPro" id="IPR037674">
    <property type="entry name" value="PIG-G_N"/>
</dbReference>
<dbReference type="SUPFAM" id="SSF53649">
    <property type="entry name" value="Alkaline phosphatase-like"/>
    <property type="match status" value="1"/>
</dbReference>
<comment type="caution">
    <text evidence="13">The sequence shown here is derived from an EMBL/GenBank/DDBJ whole genome shotgun (WGS) entry which is preliminary data.</text>
</comment>
<reference evidence="13 14" key="1">
    <citation type="journal article" date="2023" name="G3 (Bethesda)">
        <title>A chromosome-length genome assembly and annotation of blackberry (Rubus argutus, cv. 'Hillquist').</title>
        <authorList>
            <person name="Bruna T."/>
            <person name="Aryal R."/>
            <person name="Dudchenko O."/>
            <person name="Sargent D.J."/>
            <person name="Mead D."/>
            <person name="Buti M."/>
            <person name="Cavallini A."/>
            <person name="Hytonen T."/>
            <person name="Andres J."/>
            <person name="Pham M."/>
            <person name="Weisz D."/>
            <person name="Mascagni F."/>
            <person name="Usai G."/>
            <person name="Natali L."/>
            <person name="Bassil N."/>
            <person name="Fernandez G.E."/>
            <person name="Lomsadze A."/>
            <person name="Armour M."/>
            <person name="Olukolu B."/>
            <person name="Poorten T."/>
            <person name="Britton C."/>
            <person name="Davik J."/>
            <person name="Ashrafi H."/>
            <person name="Aiden E.L."/>
            <person name="Borodovsky M."/>
            <person name="Worthington M."/>
        </authorList>
    </citation>
    <scope>NUCLEOTIDE SEQUENCE [LARGE SCALE GENOMIC DNA]</scope>
    <source>
        <strain evidence="13">PI 553951</strain>
    </source>
</reference>
<keyword evidence="9 11" id="KW-0472">Membrane</keyword>
<evidence type="ECO:0000256" key="9">
    <source>
        <dbReference type="ARBA" id="ARBA00023136"/>
    </source>
</evidence>
<evidence type="ECO:0000259" key="12">
    <source>
        <dbReference type="Pfam" id="PF19316"/>
    </source>
</evidence>
<gene>
    <name evidence="13" type="ORF">M0R45_004924</name>
</gene>
<evidence type="ECO:0000256" key="6">
    <source>
        <dbReference type="ARBA" id="ARBA00022692"/>
    </source>
</evidence>
<dbReference type="InterPro" id="IPR017850">
    <property type="entry name" value="Alkaline_phosphatase_core_sf"/>
</dbReference>
<comment type="pathway">
    <text evidence="2">Glycolipid biosynthesis; glycosylphosphatidylinositol-anchor biosynthesis.</text>
</comment>
<comment type="subcellular location">
    <subcellularLocation>
        <location evidence="1">Endoplasmic reticulum membrane</location>
        <topology evidence="1">Multi-pass membrane protein</topology>
    </subcellularLocation>
</comment>
<feature type="transmembrane region" description="Helical" evidence="11">
    <location>
        <begin position="844"/>
        <end position="868"/>
    </location>
</feature>
<evidence type="ECO:0000313" key="14">
    <source>
        <dbReference type="Proteomes" id="UP001457282"/>
    </source>
</evidence>
<evidence type="ECO:0000256" key="4">
    <source>
        <dbReference type="ARBA" id="ARBA00022502"/>
    </source>
</evidence>
<dbReference type="EMBL" id="JBEDUW010000001">
    <property type="protein sequence ID" value="KAK9949400.1"/>
    <property type="molecule type" value="Genomic_DNA"/>
</dbReference>
<evidence type="ECO:0000256" key="10">
    <source>
        <dbReference type="ARBA" id="ARBA00023180"/>
    </source>
</evidence>
<evidence type="ECO:0000256" key="8">
    <source>
        <dbReference type="ARBA" id="ARBA00022989"/>
    </source>
</evidence>
<keyword evidence="5" id="KW-0808">Transferase</keyword>
<evidence type="ECO:0000256" key="7">
    <source>
        <dbReference type="ARBA" id="ARBA00022824"/>
    </source>
</evidence>
<feature type="transmembrane region" description="Helical" evidence="11">
    <location>
        <begin position="658"/>
        <end position="677"/>
    </location>
</feature>
<dbReference type="Gene3D" id="3.40.720.10">
    <property type="entry name" value="Alkaline Phosphatase, subunit A"/>
    <property type="match status" value="1"/>
</dbReference>
<evidence type="ECO:0000313" key="13">
    <source>
        <dbReference type="EMBL" id="KAK9949400.1"/>
    </source>
</evidence>
<evidence type="ECO:0000256" key="3">
    <source>
        <dbReference type="ARBA" id="ARBA00005315"/>
    </source>
</evidence>
<name>A0AAW1YL57_RUBAR</name>
<keyword evidence="8 11" id="KW-1133">Transmembrane helix</keyword>
<organism evidence="13 14">
    <name type="scientific">Rubus argutus</name>
    <name type="common">Southern blackberry</name>
    <dbReference type="NCBI Taxonomy" id="59490"/>
    <lineage>
        <taxon>Eukaryota</taxon>
        <taxon>Viridiplantae</taxon>
        <taxon>Streptophyta</taxon>
        <taxon>Embryophyta</taxon>
        <taxon>Tracheophyta</taxon>
        <taxon>Spermatophyta</taxon>
        <taxon>Magnoliopsida</taxon>
        <taxon>eudicotyledons</taxon>
        <taxon>Gunneridae</taxon>
        <taxon>Pentapetalae</taxon>
        <taxon>rosids</taxon>
        <taxon>fabids</taxon>
        <taxon>Rosales</taxon>
        <taxon>Rosaceae</taxon>
        <taxon>Rosoideae</taxon>
        <taxon>Rosoideae incertae sedis</taxon>
        <taxon>Rubus</taxon>
    </lineage>
</organism>
<comment type="similarity">
    <text evidence="3">Belongs to the PIGG/PIGN/PIGO family. PIGG subfamily.</text>
</comment>
<keyword evidence="4" id="KW-0337">GPI-anchor biosynthesis</keyword>
<feature type="domain" description="GPI ethanolamine phosphate transferase 2 C-terminal" evidence="12">
    <location>
        <begin position="527"/>
        <end position="951"/>
    </location>
</feature>
<feature type="transmembrane region" description="Helical" evidence="11">
    <location>
        <begin position="9"/>
        <end position="32"/>
    </location>
</feature>
<evidence type="ECO:0000256" key="1">
    <source>
        <dbReference type="ARBA" id="ARBA00004477"/>
    </source>
</evidence>
<dbReference type="CDD" id="cd16024">
    <property type="entry name" value="GPI_EPT_2"/>
    <property type="match status" value="1"/>
</dbReference>
<dbReference type="InterPro" id="IPR045687">
    <property type="entry name" value="PIGG/GPI7_C"/>
</dbReference>
<dbReference type="GO" id="GO:0006506">
    <property type="term" value="P:GPI anchor biosynthetic process"/>
    <property type="evidence" value="ECO:0007669"/>
    <property type="project" value="UniProtKB-KW"/>
</dbReference>
<protein>
    <recommendedName>
        <fullName evidence="12">GPI ethanolamine phosphate transferase 2 C-terminal domain-containing protein</fullName>
    </recommendedName>
</protein>
<sequence>MAGLTCTKLTLFTVAGVAIQVVGLSLFVFGFFPVKPTLPGHSGPESFRAPTCNSIRNESERDLPPHQLRSLYKELSGIPPAFDRLILMVVDGLPAEFVLGKDGKPPSKNLMEAMPYTQSLLANGMAIGYHARAAPPTVTMPRLKAMVSGAIGGFLDVALNFNTQAMVDDNLLGQFFKIGWKMVMLGDETWLKLFPGLFMRHDGVGSFFVKDTVQVDQNVSRHLGHELSRDDWDFLILHYLGLDHVGHIGGRNSALMAPKLTEMDEVVKMIHMTNLLNAKNDQGQTLLVVVSDHGMTESGNHGGSSYEETDSLALFIGLKNGLSDYLSSTHNIVYQVDIAPTLAVLLGVPIPKNNVGVLIPEIFGYLTDDQQLKALELNSWQLLRLLQAQIPGLSCRNHPCDGSGGDQESRITKCYGSIERMCCCLYMNAAFLHKSWMSKEVSRSSSGKDYTSTVAAYYEFLRTANEWLSHRATAKPVSLLTLGIAAMLLSCVILLGLLFHLYKEVYTREKQCLFDLESIMQTWYLDETFVLGVILILIISMGSSSLVEEEQYIWHFMASTLHLLLLRKAIHSVHSFCKEQNKRSGLQMSSICVLLSSGRILRGWHQGGVNWTNLPDISKWLEQAGSDNVKSVQLVACLLVITLSLYVLFLFGSNRNIVLVIGSSFLMSGLLVLQHIIKHQDGMFASSSYSATTLVQIIYAILGVSTFGTIISVPWLVPFSISETCLSHDVSAPSEVQYKAVLVKLRESLFVTGWAYISCWCLLQLLLQQTINSMPILLLLVQTLASMLYFSYSGLHHKQWVEVSAFYFLGMAGHFALGNSNSLATVDVAGAFIGISSHSTVLSGILMFIITYASPMLFTLSMVMYISVKDTSYFVSPSDADSRELKMMIGFPCLVPLALNSILLIAYTIMLLLMRNHLFIWSVFSPKYIYVCTTTVCVYIGVSVVAATVTYTNFVLGLRNKMLYKLSHQQ</sequence>
<dbReference type="Pfam" id="PF19316">
    <property type="entry name" value="PIGO_PIGG"/>
    <property type="match status" value="1"/>
</dbReference>
<evidence type="ECO:0000256" key="5">
    <source>
        <dbReference type="ARBA" id="ARBA00022679"/>
    </source>
</evidence>